<dbReference type="Gene3D" id="3.30.420.150">
    <property type="entry name" value="Exopolyphosphatase. Domain 2"/>
    <property type="match status" value="1"/>
</dbReference>
<organism evidence="3 4">
    <name type="scientific">Bombella saccharophila</name>
    <dbReference type="NCBI Taxonomy" id="2967338"/>
    <lineage>
        <taxon>Bacteria</taxon>
        <taxon>Pseudomonadati</taxon>
        <taxon>Pseudomonadota</taxon>
        <taxon>Alphaproteobacteria</taxon>
        <taxon>Acetobacterales</taxon>
        <taxon>Acetobacteraceae</taxon>
        <taxon>Bombella</taxon>
    </lineage>
</organism>
<dbReference type="InterPro" id="IPR050273">
    <property type="entry name" value="GppA/Ppx_hydrolase"/>
</dbReference>
<dbReference type="SUPFAM" id="SSF109604">
    <property type="entry name" value="HD-domain/PDEase-like"/>
    <property type="match status" value="1"/>
</dbReference>
<gene>
    <name evidence="3" type="ORF">NQF64_01785</name>
</gene>
<dbReference type="EMBL" id="JANIDW010000001">
    <property type="protein sequence ID" value="MCX5613984.1"/>
    <property type="molecule type" value="Genomic_DNA"/>
</dbReference>
<dbReference type="RefSeq" id="WP_266106275.1">
    <property type="nucleotide sequence ID" value="NZ_JANIDW010000001.1"/>
</dbReference>
<accession>A0ABT3W6H4</accession>
<name>A0ABT3W6H4_9PROT</name>
<keyword evidence="4" id="KW-1185">Reference proteome</keyword>
<comment type="caution">
    <text evidence="3">The sequence shown here is derived from an EMBL/GenBank/DDBJ whole genome shotgun (WGS) entry which is preliminary data.</text>
</comment>
<evidence type="ECO:0000313" key="3">
    <source>
        <dbReference type="EMBL" id="MCX5613984.1"/>
    </source>
</evidence>
<sequence length="505" mass="55477">MVENTAQRGTARQSRRAAIVDLGSNSVRMVVYEGVARNPVPIFNEKATLRLGAGLEATGLLSEEGIERALEVLARYQVIGQAMGVQPFDVLATAAVRDARNGAEFVRAAQMRMPGARFRVLNGEEEADYSATGVLCALPAADGIVADIGGGSLELIRVRDGAYFDAGTTPLGVIRLRERSEDDLEKAAAIARKTLADVAWLEDAKGKPLYLVGGAFRALARLHMARTDYPLNMVHLFCLNRQEAVEMAEWITGASRKQMEKIGNVPRKRMVDAPFAAQVLLALLDKTDAPEVIFSAEGLREGWYMREVAACVADEEPMEALAGEMAGRLGRNASFAGPLHAWLAPVFLFGLGWKDDAFLSLQFRLACMVSDIGSYDHPQYRAEQTYRRLLYCHGVGFSHESRAFLALVLAGRYDMDRESPVLEPSRRLLSKEYYEAAIRLGQAFRLVYMLCAGTEVLLEETHLALKDEDQLVLNLHGSRLRSGGNAVSRQLSRLAESLGVEADLR</sequence>
<protein>
    <submittedName>
        <fullName evidence="3">Ppx/GppA family phosphatase</fullName>
    </submittedName>
</protein>
<dbReference type="Proteomes" id="UP001165648">
    <property type="component" value="Unassembled WGS sequence"/>
</dbReference>
<feature type="domain" description="Ppx/GppA phosphatase N-terminal" evidence="1">
    <location>
        <begin position="30"/>
        <end position="307"/>
    </location>
</feature>
<evidence type="ECO:0000259" key="1">
    <source>
        <dbReference type="Pfam" id="PF02541"/>
    </source>
</evidence>
<dbReference type="PANTHER" id="PTHR30005">
    <property type="entry name" value="EXOPOLYPHOSPHATASE"/>
    <property type="match status" value="1"/>
</dbReference>
<feature type="domain" description="Exopolyphosphatase C-terminal" evidence="2">
    <location>
        <begin position="364"/>
        <end position="501"/>
    </location>
</feature>
<evidence type="ECO:0000313" key="4">
    <source>
        <dbReference type="Proteomes" id="UP001165648"/>
    </source>
</evidence>
<dbReference type="Gene3D" id="1.10.3210.10">
    <property type="entry name" value="Hypothetical protein af1432"/>
    <property type="match status" value="1"/>
</dbReference>
<dbReference type="Gene3D" id="3.30.420.40">
    <property type="match status" value="1"/>
</dbReference>
<reference evidence="3 4" key="1">
    <citation type="submission" date="2022-07" db="EMBL/GenBank/DDBJ databases">
        <title>Bombella genomes.</title>
        <authorList>
            <person name="Harer L."/>
            <person name="Styblova S."/>
            <person name="Ehrmann M."/>
        </authorList>
    </citation>
    <scope>NUCLEOTIDE SEQUENCE [LARGE SCALE GENOMIC DNA]</scope>
    <source>
        <strain evidence="3 4">TMW 2.2558</strain>
    </source>
</reference>
<evidence type="ECO:0000259" key="2">
    <source>
        <dbReference type="Pfam" id="PF21697"/>
    </source>
</evidence>
<dbReference type="CDD" id="cd24052">
    <property type="entry name" value="ASKHA_NBD_HpPPX-GppA-like"/>
    <property type="match status" value="1"/>
</dbReference>
<dbReference type="SUPFAM" id="SSF53067">
    <property type="entry name" value="Actin-like ATPase domain"/>
    <property type="match status" value="2"/>
</dbReference>
<proteinExistence type="predicted"/>
<dbReference type="InterPro" id="IPR003695">
    <property type="entry name" value="Ppx_GppA_N"/>
</dbReference>
<dbReference type="InterPro" id="IPR043129">
    <property type="entry name" value="ATPase_NBD"/>
</dbReference>
<dbReference type="Pfam" id="PF02541">
    <property type="entry name" value="Ppx-GppA"/>
    <property type="match status" value="1"/>
</dbReference>
<dbReference type="PANTHER" id="PTHR30005:SF0">
    <property type="entry name" value="RETROGRADE REGULATION PROTEIN 2"/>
    <property type="match status" value="1"/>
</dbReference>
<dbReference type="InterPro" id="IPR048951">
    <property type="entry name" value="Ppx_C"/>
</dbReference>
<dbReference type="Pfam" id="PF21697">
    <property type="entry name" value="Ppx_C"/>
    <property type="match status" value="1"/>
</dbReference>